<dbReference type="PRINTS" id="PR00411">
    <property type="entry name" value="PNDRDTASEI"/>
</dbReference>
<dbReference type="PRINTS" id="PR00368">
    <property type="entry name" value="FADPNR"/>
</dbReference>
<comment type="caution">
    <text evidence="12">The sequence shown here is derived from an EMBL/GenBank/DDBJ whole genome shotgun (WGS) entry which is preliminary data.</text>
</comment>
<evidence type="ECO:0000313" key="12">
    <source>
        <dbReference type="EMBL" id="KLK93960.1"/>
    </source>
</evidence>
<dbReference type="InterPro" id="IPR045024">
    <property type="entry name" value="NDH-2"/>
</dbReference>
<organism evidence="12 13">
    <name type="scientific">Microvirga vignae</name>
    <dbReference type="NCBI Taxonomy" id="1225564"/>
    <lineage>
        <taxon>Bacteria</taxon>
        <taxon>Pseudomonadati</taxon>
        <taxon>Pseudomonadota</taxon>
        <taxon>Alphaproteobacteria</taxon>
        <taxon>Hyphomicrobiales</taxon>
        <taxon>Methylobacteriaceae</taxon>
        <taxon>Microvirga</taxon>
    </lineage>
</organism>
<comment type="similarity">
    <text evidence="1">Belongs to the NADH dehydrogenase family.</text>
</comment>
<evidence type="ECO:0000256" key="8">
    <source>
        <dbReference type="ARBA" id="ARBA00047599"/>
    </source>
</evidence>
<dbReference type="EC" id="1.6.5.9" evidence="2"/>
<proteinExistence type="inferred from homology"/>
<feature type="domain" description="External alternative NADH-ubiquinone oxidoreductase-like C-terminal" evidence="11">
    <location>
        <begin position="347"/>
        <end position="403"/>
    </location>
</feature>
<dbReference type="Proteomes" id="UP000035489">
    <property type="component" value="Unassembled WGS sequence"/>
</dbReference>
<evidence type="ECO:0000256" key="2">
    <source>
        <dbReference type="ARBA" id="ARBA00012637"/>
    </source>
</evidence>
<dbReference type="OrthoDB" id="9781621at2"/>
<dbReference type="PATRIC" id="fig|1225564.3.peg.1597"/>
<dbReference type="AlphaFoldDB" id="A0A0H1RFJ1"/>
<dbReference type="Pfam" id="PF22366">
    <property type="entry name" value="NDH2_C"/>
    <property type="match status" value="1"/>
</dbReference>
<dbReference type="PANTHER" id="PTHR43706">
    <property type="entry name" value="NADH DEHYDROGENASE"/>
    <property type="match status" value="1"/>
</dbReference>
<dbReference type="STRING" id="1225564.AA309_05655"/>
<evidence type="ECO:0000256" key="9">
    <source>
        <dbReference type="SAM" id="MobiDB-lite"/>
    </source>
</evidence>
<comment type="catalytic activity">
    <reaction evidence="8">
        <text>a quinone + NADH + H(+) = a quinol + NAD(+)</text>
        <dbReference type="Rhea" id="RHEA:46160"/>
        <dbReference type="ChEBI" id="CHEBI:15378"/>
        <dbReference type="ChEBI" id="CHEBI:24646"/>
        <dbReference type="ChEBI" id="CHEBI:57540"/>
        <dbReference type="ChEBI" id="CHEBI:57945"/>
        <dbReference type="ChEBI" id="CHEBI:132124"/>
        <dbReference type="EC" id="1.6.5.9"/>
    </reaction>
</comment>
<evidence type="ECO:0000259" key="11">
    <source>
        <dbReference type="Pfam" id="PF22366"/>
    </source>
</evidence>
<keyword evidence="4" id="KW-0274">FAD</keyword>
<dbReference type="InterPro" id="IPR023753">
    <property type="entry name" value="FAD/NAD-binding_dom"/>
</dbReference>
<dbReference type="Gene3D" id="3.50.50.100">
    <property type="match status" value="1"/>
</dbReference>
<dbReference type="SUPFAM" id="SSF51905">
    <property type="entry name" value="FAD/NAD(P)-binding domain"/>
    <property type="match status" value="1"/>
</dbReference>
<evidence type="ECO:0000259" key="10">
    <source>
        <dbReference type="Pfam" id="PF07992"/>
    </source>
</evidence>
<sequence length="453" mass="49001">MAADMTRVVIIGAGFGGLTVAQSLAGSPVNVTVVDRHNFHYFQPLLYQVATAALSPADIAWPIRGILRRQTNTTVLMADMTGVDVDARLVHAGSVTIPYDYLVLATGATHSYFGHPEWASVAPGLKQIEDATAIRRRILMAFEKAELIEDAADQQRLLTFVVVGGGPTGVEMAGAIAEVAHHALPAEFRRIDPHAARVILIEAGPRLLPAFPADLSDYARQALERMGVEVRTSARVVECDERGVDLEDTRITAGTIVWAAGVVASPAAEWIGAERDRAGRVKVGPDLTVPGRPEIFAIGDTAAVVDADGKVVPGIAPAAKQMGRYVAEVIAARSSHRTPPGAFRYRHQGDLATIGRKAAVVRLDHVHLKGFPGWLFWGFAHIYFLIGLRNRAVVAFSWFWNYLTYQRGARLIVDSPEAQEAAQAEKVRPQASSVEVSREPRRGQTAPSGADWH</sequence>
<keyword evidence="3" id="KW-0285">Flavoprotein</keyword>
<dbReference type="Pfam" id="PF07992">
    <property type="entry name" value="Pyr_redox_2"/>
    <property type="match status" value="1"/>
</dbReference>
<dbReference type="EMBL" id="LCYG01000016">
    <property type="protein sequence ID" value="KLK93960.1"/>
    <property type="molecule type" value="Genomic_DNA"/>
</dbReference>
<evidence type="ECO:0000256" key="3">
    <source>
        <dbReference type="ARBA" id="ARBA00022630"/>
    </source>
</evidence>
<feature type="region of interest" description="Disordered" evidence="9">
    <location>
        <begin position="422"/>
        <end position="453"/>
    </location>
</feature>
<gene>
    <name evidence="12" type="ORF">AA309_05655</name>
</gene>
<dbReference type="GO" id="GO:0050136">
    <property type="term" value="F:NADH dehydrogenase (quinone) (non-electrogenic) activity"/>
    <property type="evidence" value="ECO:0007669"/>
    <property type="project" value="UniProtKB-EC"/>
</dbReference>
<dbReference type="InterPro" id="IPR036188">
    <property type="entry name" value="FAD/NAD-bd_sf"/>
</dbReference>
<keyword evidence="13" id="KW-1185">Reference proteome</keyword>
<evidence type="ECO:0000313" key="13">
    <source>
        <dbReference type="Proteomes" id="UP000035489"/>
    </source>
</evidence>
<reference evidence="12 13" key="1">
    <citation type="submission" date="2015-05" db="EMBL/GenBank/DDBJ databases">
        <title>Draft genome sequence of Microvirga vignae strain BR3299, a novel nitrogen fixing bacteria isolated from Brazil semi-aired region.</title>
        <authorList>
            <person name="Zilli J.E."/>
            <person name="Passos S.R."/>
            <person name="Leite J."/>
            <person name="Baldani J.I."/>
            <person name="Xavier G.R."/>
            <person name="Rumjaneck N.G."/>
            <person name="Simoes-Araujo J.L."/>
        </authorList>
    </citation>
    <scope>NUCLEOTIDE SEQUENCE [LARGE SCALE GENOMIC DNA]</scope>
    <source>
        <strain evidence="12 13">BR3299</strain>
    </source>
</reference>
<evidence type="ECO:0000256" key="7">
    <source>
        <dbReference type="ARBA" id="ARBA00023027"/>
    </source>
</evidence>
<evidence type="ECO:0000256" key="5">
    <source>
        <dbReference type="ARBA" id="ARBA00022946"/>
    </source>
</evidence>
<keyword evidence="7" id="KW-0520">NAD</keyword>
<evidence type="ECO:0000256" key="1">
    <source>
        <dbReference type="ARBA" id="ARBA00005272"/>
    </source>
</evidence>
<evidence type="ECO:0000256" key="6">
    <source>
        <dbReference type="ARBA" id="ARBA00023002"/>
    </source>
</evidence>
<feature type="domain" description="FAD/NAD(P)-binding" evidence="10">
    <location>
        <begin position="7"/>
        <end position="323"/>
    </location>
</feature>
<dbReference type="PANTHER" id="PTHR43706:SF47">
    <property type="entry name" value="EXTERNAL NADH-UBIQUINONE OXIDOREDUCTASE 1, MITOCHONDRIAL-RELATED"/>
    <property type="match status" value="1"/>
</dbReference>
<keyword evidence="6" id="KW-0560">Oxidoreductase</keyword>
<accession>A0A0H1RFJ1</accession>
<dbReference type="InterPro" id="IPR054585">
    <property type="entry name" value="NDH2-like_C"/>
</dbReference>
<dbReference type="RefSeq" id="WP_047188003.1">
    <property type="nucleotide sequence ID" value="NZ_LCYG01000016.1"/>
</dbReference>
<evidence type="ECO:0000256" key="4">
    <source>
        <dbReference type="ARBA" id="ARBA00022827"/>
    </source>
</evidence>
<name>A0A0H1RFJ1_9HYPH</name>
<protein>
    <recommendedName>
        <fullName evidence="2">NADH:ubiquinone reductase (non-electrogenic)</fullName>
        <ecNumber evidence="2">1.6.5.9</ecNumber>
    </recommendedName>
</protein>
<keyword evidence="5" id="KW-0809">Transit peptide</keyword>